<organism evidence="9 10">
    <name type="scientific">Candidatus Tidjanibacter faecipullorum</name>
    <dbReference type="NCBI Taxonomy" id="2838766"/>
    <lineage>
        <taxon>Bacteria</taxon>
        <taxon>Pseudomonadati</taxon>
        <taxon>Bacteroidota</taxon>
        <taxon>Bacteroidia</taxon>
        <taxon>Bacteroidales</taxon>
        <taxon>Rikenellaceae</taxon>
        <taxon>Tidjanibacter</taxon>
    </lineage>
</organism>
<dbReference type="GO" id="GO:0005886">
    <property type="term" value="C:plasma membrane"/>
    <property type="evidence" value="ECO:0007669"/>
    <property type="project" value="UniProtKB-SubCell"/>
</dbReference>
<evidence type="ECO:0000256" key="6">
    <source>
        <dbReference type="RuleBase" id="RU004057"/>
    </source>
</evidence>
<keyword evidence="5 7" id="KW-0472">Membrane</keyword>
<protein>
    <submittedName>
        <fullName evidence="9">MotA/TolQ/ExbB proton channel family protein</fullName>
    </submittedName>
</protein>
<evidence type="ECO:0000256" key="5">
    <source>
        <dbReference type="ARBA" id="ARBA00023136"/>
    </source>
</evidence>
<name>A0A9D2DCH3_9BACT</name>
<reference evidence="9" key="2">
    <citation type="submission" date="2021-04" db="EMBL/GenBank/DDBJ databases">
        <authorList>
            <person name="Gilroy R."/>
        </authorList>
    </citation>
    <scope>NUCLEOTIDE SEQUENCE</scope>
    <source>
        <strain evidence="9">ChiHjej11B10-19426</strain>
    </source>
</reference>
<feature type="domain" description="MotA/TolQ/ExbB proton channel" evidence="8">
    <location>
        <begin position="96"/>
        <end position="218"/>
    </location>
</feature>
<proteinExistence type="inferred from homology"/>
<keyword evidence="4 7" id="KW-1133">Transmembrane helix</keyword>
<dbReference type="EMBL" id="DXCC01000004">
    <property type="protein sequence ID" value="HIZ14486.1"/>
    <property type="molecule type" value="Genomic_DNA"/>
</dbReference>
<dbReference type="AlphaFoldDB" id="A0A9D2DCH3"/>
<dbReference type="PANTHER" id="PTHR30625:SF17">
    <property type="entry name" value="TOLQ-RELATED"/>
    <property type="match status" value="1"/>
</dbReference>
<dbReference type="Pfam" id="PF01618">
    <property type="entry name" value="MotA_ExbB"/>
    <property type="match status" value="1"/>
</dbReference>
<comment type="subcellular location">
    <subcellularLocation>
        <location evidence="1">Cell membrane</location>
        <topology evidence="1">Multi-pass membrane protein</topology>
    </subcellularLocation>
    <subcellularLocation>
        <location evidence="6">Membrane</location>
        <topology evidence="6">Multi-pass membrane protein</topology>
    </subcellularLocation>
</comment>
<evidence type="ECO:0000256" key="1">
    <source>
        <dbReference type="ARBA" id="ARBA00004651"/>
    </source>
</evidence>
<dbReference type="GO" id="GO:0017038">
    <property type="term" value="P:protein import"/>
    <property type="evidence" value="ECO:0007669"/>
    <property type="project" value="TreeGrafter"/>
</dbReference>
<comment type="similarity">
    <text evidence="6">Belongs to the exbB/tolQ family.</text>
</comment>
<dbReference type="InterPro" id="IPR002898">
    <property type="entry name" value="MotA_ExbB_proton_chnl"/>
</dbReference>
<evidence type="ECO:0000256" key="2">
    <source>
        <dbReference type="ARBA" id="ARBA00022475"/>
    </source>
</evidence>
<keyword evidence="6" id="KW-0813">Transport</keyword>
<comment type="caution">
    <text evidence="9">The sequence shown here is derived from an EMBL/GenBank/DDBJ whole genome shotgun (WGS) entry which is preliminary data.</text>
</comment>
<evidence type="ECO:0000256" key="7">
    <source>
        <dbReference type="SAM" id="Phobius"/>
    </source>
</evidence>
<keyword evidence="3 7" id="KW-0812">Transmembrane</keyword>
<evidence type="ECO:0000256" key="3">
    <source>
        <dbReference type="ARBA" id="ARBA00022692"/>
    </source>
</evidence>
<evidence type="ECO:0000313" key="9">
    <source>
        <dbReference type="EMBL" id="HIZ14486.1"/>
    </source>
</evidence>
<dbReference type="PANTHER" id="PTHR30625">
    <property type="entry name" value="PROTEIN TOLQ"/>
    <property type="match status" value="1"/>
</dbReference>
<evidence type="ECO:0000259" key="8">
    <source>
        <dbReference type="Pfam" id="PF01618"/>
    </source>
</evidence>
<reference evidence="9" key="1">
    <citation type="journal article" date="2021" name="PeerJ">
        <title>Extensive microbial diversity within the chicken gut microbiome revealed by metagenomics and culture.</title>
        <authorList>
            <person name="Gilroy R."/>
            <person name="Ravi A."/>
            <person name="Getino M."/>
            <person name="Pursley I."/>
            <person name="Horton D.L."/>
            <person name="Alikhan N.F."/>
            <person name="Baker D."/>
            <person name="Gharbi K."/>
            <person name="Hall N."/>
            <person name="Watson M."/>
            <person name="Adriaenssens E.M."/>
            <person name="Foster-Nyarko E."/>
            <person name="Jarju S."/>
            <person name="Secka A."/>
            <person name="Antonio M."/>
            <person name="Oren A."/>
            <person name="Chaudhuri R.R."/>
            <person name="La Ragione R."/>
            <person name="Hildebrand F."/>
            <person name="Pallen M.J."/>
        </authorList>
    </citation>
    <scope>NUCLEOTIDE SEQUENCE</scope>
    <source>
        <strain evidence="9">ChiHjej11B10-19426</strain>
    </source>
</reference>
<dbReference type="InterPro" id="IPR050790">
    <property type="entry name" value="ExbB/TolQ_transport"/>
</dbReference>
<dbReference type="Proteomes" id="UP000824014">
    <property type="component" value="Unassembled WGS sequence"/>
</dbReference>
<feature type="transmembrane region" description="Helical" evidence="7">
    <location>
        <begin position="40"/>
        <end position="57"/>
    </location>
</feature>
<evidence type="ECO:0000256" key="4">
    <source>
        <dbReference type="ARBA" id="ARBA00022989"/>
    </source>
</evidence>
<keyword evidence="2" id="KW-1003">Cell membrane</keyword>
<keyword evidence="6" id="KW-0653">Protein transport</keyword>
<feature type="transmembrane region" description="Helical" evidence="7">
    <location>
        <begin position="137"/>
        <end position="160"/>
    </location>
</feature>
<accession>A0A9D2DCH3</accession>
<feature type="transmembrane region" description="Helical" evidence="7">
    <location>
        <begin position="180"/>
        <end position="203"/>
    </location>
</feature>
<sequence>MTIFLQAAGVAESAIATTTEMLTEQPQTMSFGELFLAGGWLMWILLLLGAGAIYLFVERFIAIRKASHIDHNFMNRIRDFIYEGRMDAAVNLCKSTNTPIARMIDKGIERIGRPMTDVQNAIENVANLEVSKLENGLPALATIAGGAPMIGFLGTVMGLVKAFMNMSMAGGAVDMSILSGGMYIAMITTVGGLIVGIPAYFGYNYLTARIEKLVFQMEANSIAFMDILNQPVDKKK</sequence>
<gene>
    <name evidence="9" type="ORF">H9816_01025</name>
</gene>
<evidence type="ECO:0000313" key="10">
    <source>
        <dbReference type="Proteomes" id="UP000824014"/>
    </source>
</evidence>